<feature type="domain" description="Glycosyltransferase 2-like" evidence="4">
    <location>
        <begin position="96"/>
        <end position="275"/>
    </location>
</feature>
<feature type="coiled-coil region" evidence="1">
    <location>
        <begin position="907"/>
        <end position="987"/>
    </location>
</feature>
<proteinExistence type="predicted"/>
<sequence>MKLPISSPRQRRQPVSPGNDIHIGYANGNDDDKSKSKRYNNKKKKNVGLGCTKLLKAVKSRINAHILQFIILTTILLAVIYHLTRFKVRESDIEISIILLTYNKHKKLADLLPTVLFQRPFNFEIILVDNGCFDETQNVLKEYLFNQNIVPYKYLQLCHNPGYAAGNNAGVQLAAPTSTHLLFLNDDIVMSRSTFIHYLLTLQKAKDTSSAVGCKLLNAKGDELIEAGSIIWEDSSAAGYGRGRHDIDAPEFSFPRPVDYVSGACLLIKKDVFNDYGGFDGANFPNYYEDTDLQLHVQHDLGSEVWYQPKSVALHAEHGSFGNEKSERMMQEGAKRFAKKWGSFLKGNHVKPPFELDEHAQGFEFFKASDLRVRDREKAKILYIDDKTPNHAKGSGYGRSFDNLSMLAELGHRVTLITWLPREGWCDDECVDEITALGVEYVDKGKWSELVQSRIGYYDIVIVSRPSTFQAAFKEWQNFYKQSSFSLVYDAEALWFRRSESQHKVVQTQGIPFPSYDPETKPEVIDLLLKSDQLKELALVKMADTVVTVSNGELSQLNRLLPKGNYDIEVIGHVMTPAKNTEDTGNFKKRKGILFLASFSNEMFYNGDAIWHFLKYTYKYFVEEVKKPTPLTIAGRGIPSELKDLVKGNRKMRKYVTFLESPPTLDKLFESTKMFIAPHLYGAGIQYKISEALSRGIPVVMSKFSSDSFGNGVPGCIGTDSASYQKCILELDKNRTKWEEVRAQSIDYIKRTHNREQAMRTWTRIIDKNMEGKLLLGHSILNITKECDEGEDLYRRSDSAIDNAVNTGVFKSGFDHWTQFGKSEGRTYYCNSNGKFHNLLRNEIPLPKRKCDEGEEIYLGAYPDIVGAIKMGYFDSGFHHWDLHGKREGRSYYCKYVFEEASEDAVAKRAKEKAAAAAKREEEAKAAEEKAAAEKAAAAAAQQAAEEKAAADKKAADEKAAAEKAAAEQVKAEAEQVKAEVKAAEVEAAAEVKTGVVPNPLQTAAVAKVEKAAETAAVAKVEKAAETAAVAKVEIAVETAAVPKI</sequence>
<feature type="region of interest" description="Disordered" evidence="2">
    <location>
        <begin position="1"/>
        <end position="42"/>
    </location>
</feature>
<dbReference type="PANTHER" id="PTHR43179">
    <property type="entry name" value="RHAMNOSYLTRANSFERASE WBBL"/>
    <property type="match status" value="1"/>
</dbReference>
<dbReference type="PANTHER" id="PTHR43179:SF7">
    <property type="entry name" value="RHAMNOSYLTRANSFERASE WBBL"/>
    <property type="match status" value="1"/>
</dbReference>
<dbReference type="Pfam" id="PF00535">
    <property type="entry name" value="Glycos_transf_2"/>
    <property type="match status" value="1"/>
</dbReference>
<keyword evidence="3" id="KW-0472">Membrane</keyword>
<evidence type="ECO:0000256" key="2">
    <source>
        <dbReference type="SAM" id="MobiDB-lite"/>
    </source>
</evidence>
<organism evidence="5 6">
    <name type="scientific">Cyclotella atomus</name>
    <dbReference type="NCBI Taxonomy" id="382360"/>
    <lineage>
        <taxon>Eukaryota</taxon>
        <taxon>Sar</taxon>
        <taxon>Stramenopiles</taxon>
        <taxon>Ochrophyta</taxon>
        <taxon>Bacillariophyta</taxon>
        <taxon>Coscinodiscophyceae</taxon>
        <taxon>Thalassiosirophycidae</taxon>
        <taxon>Stephanodiscales</taxon>
        <taxon>Stephanodiscaceae</taxon>
        <taxon>Cyclotella</taxon>
    </lineage>
</organism>
<dbReference type="AlphaFoldDB" id="A0ABD3PA54"/>
<dbReference type="Gene3D" id="3.90.550.10">
    <property type="entry name" value="Spore Coat Polysaccharide Biosynthesis Protein SpsA, Chain A"/>
    <property type="match status" value="1"/>
</dbReference>
<dbReference type="Gene3D" id="3.40.50.2000">
    <property type="entry name" value="Glycogen Phosphorylase B"/>
    <property type="match status" value="2"/>
</dbReference>
<keyword evidence="6" id="KW-1185">Reference proteome</keyword>
<reference evidence="5 6" key="1">
    <citation type="submission" date="2024-10" db="EMBL/GenBank/DDBJ databases">
        <title>Updated reference genomes for cyclostephanoid diatoms.</title>
        <authorList>
            <person name="Roberts W.R."/>
            <person name="Alverson A.J."/>
        </authorList>
    </citation>
    <scope>NUCLEOTIDE SEQUENCE [LARGE SCALE GENOMIC DNA]</scope>
    <source>
        <strain evidence="5 6">AJA010-31</strain>
    </source>
</reference>
<evidence type="ECO:0000256" key="1">
    <source>
        <dbReference type="SAM" id="Coils"/>
    </source>
</evidence>
<keyword evidence="3" id="KW-1133">Transmembrane helix</keyword>
<dbReference type="InterPro" id="IPR029044">
    <property type="entry name" value="Nucleotide-diphossugar_trans"/>
</dbReference>
<gene>
    <name evidence="5" type="ORF">ACHAWO_009903</name>
</gene>
<dbReference type="SUPFAM" id="SSF53756">
    <property type="entry name" value="UDP-Glycosyltransferase/glycogen phosphorylase"/>
    <property type="match status" value="1"/>
</dbReference>
<evidence type="ECO:0000313" key="6">
    <source>
        <dbReference type="Proteomes" id="UP001530400"/>
    </source>
</evidence>
<dbReference type="SUPFAM" id="SSF53448">
    <property type="entry name" value="Nucleotide-diphospho-sugar transferases"/>
    <property type="match status" value="1"/>
</dbReference>
<name>A0ABD3PA54_9STRA</name>
<dbReference type="EMBL" id="JALLPJ020000720">
    <property type="protein sequence ID" value="KAL3784639.1"/>
    <property type="molecule type" value="Genomic_DNA"/>
</dbReference>
<keyword evidence="3" id="KW-0812">Transmembrane</keyword>
<evidence type="ECO:0000256" key="3">
    <source>
        <dbReference type="SAM" id="Phobius"/>
    </source>
</evidence>
<dbReference type="InterPro" id="IPR001173">
    <property type="entry name" value="Glyco_trans_2-like"/>
</dbReference>
<dbReference type="Pfam" id="PF13692">
    <property type="entry name" value="Glyco_trans_1_4"/>
    <property type="match status" value="1"/>
</dbReference>
<protein>
    <recommendedName>
        <fullName evidence="4">Glycosyltransferase 2-like domain-containing protein</fullName>
    </recommendedName>
</protein>
<keyword evidence="1" id="KW-0175">Coiled coil</keyword>
<accession>A0ABD3PA54</accession>
<evidence type="ECO:0000313" key="5">
    <source>
        <dbReference type="EMBL" id="KAL3784639.1"/>
    </source>
</evidence>
<feature type="transmembrane region" description="Helical" evidence="3">
    <location>
        <begin position="62"/>
        <end position="83"/>
    </location>
</feature>
<comment type="caution">
    <text evidence="5">The sequence shown here is derived from an EMBL/GenBank/DDBJ whole genome shotgun (WGS) entry which is preliminary data.</text>
</comment>
<dbReference type="Proteomes" id="UP001530400">
    <property type="component" value="Unassembled WGS sequence"/>
</dbReference>
<evidence type="ECO:0000259" key="4">
    <source>
        <dbReference type="Pfam" id="PF00535"/>
    </source>
</evidence>